<dbReference type="Gene3D" id="1.10.357.40">
    <property type="entry name" value="YbiA-like"/>
    <property type="match status" value="1"/>
</dbReference>
<dbReference type="OMA" id="WMMAAKA"/>
<evidence type="ECO:0000259" key="1">
    <source>
        <dbReference type="Pfam" id="PF08719"/>
    </source>
</evidence>
<dbReference type="EMBL" id="KQ965763">
    <property type="protein sequence ID" value="KXS15194.1"/>
    <property type="molecule type" value="Genomic_DNA"/>
</dbReference>
<feature type="domain" description="NADAR" evidence="1">
    <location>
        <begin position="43"/>
        <end position="189"/>
    </location>
</feature>
<evidence type="ECO:0000313" key="3">
    <source>
        <dbReference type="Proteomes" id="UP000070544"/>
    </source>
</evidence>
<dbReference type="Proteomes" id="UP000070544">
    <property type="component" value="Unassembled WGS sequence"/>
</dbReference>
<dbReference type="InterPro" id="IPR012816">
    <property type="entry name" value="NADAR"/>
</dbReference>
<dbReference type="SUPFAM" id="SSF143990">
    <property type="entry name" value="YbiA-like"/>
    <property type="match status" value="1"/>
</dbReference>
<dbReference type="InterPro" id="IPR037238">
    <property type="entry name" value="YbiA-like_sf"/>
</dbReference>
<organism evidence="2 3">
    <name type="scientific">Gonapodya prolifera (strain JEL478)</name>
    <name type="common">Monoblepharis prolifera</name>
    <dbReference type="NCBI Taxonomy" id="1344416"/>
    <lineage>
        <taxon>Eukaryota</taxon>
        <taxon>Fungi</taxon>
        <taxon>Fungi incertae sedis</taxon>
        <taxon>Chytridiomycota</taxon>
        <taxon>Chytridiomycota incertae sedis</taxon>
        <taxon>Monoblepharidomycetes</taxon>
        <taxon>Monoblepharidales</taxon>
        <taxon>Gonapodyaceae</taxon>
        <taxon>Gonapodya</taxon>
    </lineage>
</organism>
<dbReference type="AlphaFoldDB" id="A0A139AF49"/>
<protein>
    <submittedName>
        <fullName evidence="2">DUF1768-domain-containing protein</fullName>
    </submittedName>
</protein>
<reference evidence="2 3" key="1">
    <citation type="journal article" date="2015" name="Genome Biol. Evol.">
        <title>Phylogenomic analyses indicate that early fungi evolved digesting cell walls of algal ancestors of land plants.</title>
        <authorList>
            <person name="Chang Y."/>
            <person name="Wang S."/>
            <person name="Sekimoto S."/>
            <person name="Aerts A.L."/>
            <person name="Choi C."/>
            <person name="Clum A."/>
            <person name="LaButti K.M."/>
            <person name="Lindquist E.A."/>
            <person name="Yee Ngan C."/>
            <person name="Ohm R.A."/>
            <person name="Salamov A.A."/>
            <person name="Grigoriev I.V."/>
            <person name="Spatafora J.W."/>
            <person name="Berbee M.L."/>
        </authorList>
    </citation>
    <scope>NUCLEOTIDE SEQUENCE [LARGE SCALE GENOMIC DNA]</scope>
    <source>
        <strain evidence="2 3">JEL478</strain>
    </source>
</reference>
<name>A0A139AF49_GONPJ</name>
<dbReference type="STRING" id="1344416.A0A139AF49"/>
<dbReference type="CDD" id="cd15457">
    <property type="entry name" value="NADAR"/>
    <property type="match status" value="1"/>
</dbReference>
<dbReference type="Pfam" id="PF08719">
    <property type="entry name" value="NADAR"/>
    <property type="match status" value="1"/>
</dbReference>
<proteinExistence type="predicted"/>
<keyword evidence="3" id="KW-1185">Reference proteome</keyword>
<dbReference type="NCBIfam" id="TIGR02464">
    <property type="entry name" value="ribofla_fusion"/>
    <property type="match status" value="1"/>
</dbReference>
<evidence type="ECO:0000313" key="2">
    <source>
        <dbReference type="EMBL" id="KXS15194.1"/>
    </source>
</evidence>
<dbReference type="OrthoDB" id="206452at2759"/>
<gene>
    <name evidence="2" type="ORF">M427DRAFT_56833</name>
</gene>
<sequence length="204" mass="23360">MIPNIKSPSEQLAILRSHDPSATTQHTFLPFFGHHTSPDGRITASCLSQFYSIHFKLDGINYPSAEHAMMAAKARLFNDHKTFNQIVKTATPAKAKALGRKVKGYVEKEWDAARYNIVVRNNLAKFSQHSNLGEFLLSTGESVLVEASPWDTIWGIGFRYDSPFVRSPREWKGQNLLGFALMEVRERLRYEKRENFEENSRDKL</sequence>
<accession>A0A139AF49</accession>